<evidence type="ECO:0000313" key="1">
    <source>
        <dbReference type="EMBL" id="XDQ83283.1"/>
    </source>
</evidence>
<dbReference type="RefSeq" id="WP_369185450.1">
    <property type="nucleotide sequence ID" value="NZ_CP163445.1"/>
</dbReference>
<dbReference type="EMBL" id="CP163445">
    <property type="protein sequence ID" value="XDQ83283.1"/>
    <property type="molecule type" value="Genomic_DNA"/>
</dbReference>
<reference evidence="1" key="1">
    <citation type="submission" date="2024-07" db="EMBL/GenBank/DDBJ databases">
        <authorList>
            <person name="Yu S.T."/>
        </authorList>
    </citation>
    <scope>NUCLEOTIDE SEQUENCE</scope>
    <source>
        <strain evidence="1">Y1</strain>
    </source>
</reference>
<organism evidence="1">
    <name type="scientific">Streptomyces sp. Y1</name>
    <dbReference type="NCBI Taxonomy" id="3238634"/>
    <lineage>
        <taxon>Bacteria</taxon>
        <taxon>Bacillati</taxon>
        <taxon>Actinomycetota</taxon>
        <taxon>Actinomycetes</taxon>
        <taxon>Kitasatosporales</taxon>
        <taxon>Streptomycetaceae</taxon>
        <taxon>Streptomyces</taxon>
    </lineage>
</organism>
<sequence length="58" mass="6038">MRRPRALTSAFFDPDLPAHLGSAVLGPDRAAWSSGSGHYASCTLRRLDGGPLTGDSAP</sequence>
<gene>
    <name evidence="1" type="ORF">AB2U05_34650</name>
</gene>
<name>A0AB39TVE4_9ACTN</name>
<accession>A0AB39TVE4</accession>
<proteinExistence type="predicted"/>
<dbReference type="AlphaFoldDB" id="A0AB39TVE4"/>
<protein>
    <submittedName>
        <fullName evidence="1">Uncharacterized protein</fullName>
    </submittedName>
</protein>